<sequence length="67" mass="7644">MESDQCCIAIPYPYNRLTGLLFERAHCREFGVTDDNPDATVLMCRRFVDDCSRLVGVYASEQHLIST</sequence>
<accession>A0A8X6MFV4</accession>
<name>A0A8X6MFV4_9ARAC</name>
<keyword evidence="2" id="KW-1185">Reference proteome</keyword>
<gene>
    <name evidence="1" type="ORF">TNIN_327551</name>
</gene>
<organism evidence="1 2">
    <name type="scientific">Trichonephila inaurata madagascariensis</name>
    <dbReference type="NCBI Taxonomy" id="2747483"/>
    <lineage>
        <taxon>Eukaryota</taxon>
        <taxon>Metazoa</taxon>
        <taxon>Ecdysozoa</taxon>
        <taxon>Arthropoda</taxon>
        <taxon>Chelicerata</taxon>
        <taxon>Arachnida</taxon>
        <taxon>Araneae</taxon>
        <taxon>Araneomorphae</taxon>
        <taxon>Entelegynae</taxon>
        <taxon>Araneoidea</taxon>
        <taxon>Nephilidae</taxon>
        <taxon>Trichonephila</taxon>
        <taxon>Trichonephila inaurata</taxon>
    </lineage>
</organism>
<proteinExistence type="predicted"/>
<evidence type="ECO:0000313" key="2">
    <source>
        <dbReference type="Proteomes" id="UP000886998"/>
    </source>
</evidence>
<dbReference type="AlphaFoldDB" id="A0A8X6MFV4"/>
<comment type="caution">
    <text evidence="1">The sequence shown here is derived from an EMBL/GenBank/DDBJ whole genome shotgun (WGS) entry which is preliminary data.</text>
</comment>
<protein>
    <submittedName>
        <fullName evidence="1">Uncharacterized protein</fullName>
    </submittedName>
</protein>
<dbReference type="Proteomes" id="UP000886998">
    <property type="component" value="Unassembled WGS sequence"/>
</dbReference>
<reference evidence="1" key="1">
    <citation type="submission" date="2020-08" db="EMBL/GenBank/DDBJ databases">
        <title>Multicomponent nature underlies the extraordinary mechanical properties of spider dragline silk.</title>
        <authorList>
            <person name="Kono N."/>
            <person name="Nakamura H."/>
            <person name="Mori M."/>
            <person name="Yoshida Y."/>
            <person name="Ohtoshi R."/>
            <person name="Malay A.D."/>
            <person name="Moran D.A.P."/>
            <person name="Tomita M."/>
            <person name="Numata K."/>
            <person name="Arakawa K."/>
        </authorList>
    </citation>
    <scope>NUCLEOTIDE SEQUENCE</scope>
</reference>
<evidence type="ECO:0000313" key="1">
    <source>
        <dbReference type="EMBL" id="GFS49473.1"/>
    </source>
</evidence>
<dbReference type="EMBL" id="BMAV01026328">
    <property type="protein sequence ID" value="GFS49473.1"/>
    <property type="molecule type" value="Genomic_DNA"/>
</dbReference>